<evidence type="ECO:0000313" key="11">
    <source>
        <dbReference type="Proteomes" id="UP000663848"/>
    </source>
</evidence>
<keyword evidence="6" id="KW-1015">Disulfide bond</keyword>
<gene>
    <name evidence="9" type="ORF">GRG538_LOCUS14237</name>
    <name evidence="10" type="ORF">QYT958_LOCUS720</name>
</gene>
<keyword evidence="5" id="KW-0378">Hydrolase</keyword>
<dbReference type="GO" id="GO:0046872">
    <property type="term" value="F:metal ion binding"/>
    <property type="evidence" value="ECO:0007669"/>
    <property type="project" value="UniProtKB-KW"/>
</dbReference>
<dbReference type="InterPro" id="IPR003154">
    <property type="entry name" value="S1/P1nuclease"/>
</dbReference>
<dbReference type="GO" id="GO:0016788">
    <property type="term" value="F:hydrolase activity, acting on ester bonds"/>
    <property type="evidence" value="ECO:0007669"/>
    <property type="project" value="InterPro"/>
</dbReference>
<evidence type="ECO:0000313" key="9">
    <source>
        <dbReference type="EMBL" id="CAF3451240.1"/>
    </source>
</evidence>
<dbReference type="SUPFAM" id="SSF48537">
    <property type="entry name" value="Phospholipase C/P1 nuclease"/>
    <property type="match status" value="1"/>
</dbReference>
<dbReference type="Pfam" id="PF02265">
    <property type="entry name" value="S1-P1_nuclease"/>
    <property type="match status" value="1"/>
</dbReference>
<feature type="signal peptide" evidence="8">
    <location>
        <begin position="1"/>
        <end position="22"/>
    </location>
</feature>
<reference evidence="10" key="1">
    <citation type="submission" date="2021-02" db="EMBL/GenBank/DDBJ databases">
        <authorList>
            <person name="Nowell W R."/>
        </authorList>
    </citation>
    <scope>NUCLEOTIDE SEQUENCE</scope>
</reference>
<evidence type="ECO:0000256" key="4">
    <source>
        <dbReference type="ARBA" id="ARBA00022759"/>
    </source>
</evidence>
<keyword evidence="7" id="KW-0325">Glycoprotein</keyword>
<dbReference type="AlphaFoldDB" id="A0A820SFU0"/>
<dbReference type="CDD" id="cd11010">
    <property type="entry name" value="S1-P1_nuclease"/>
    <property type="match status" value="1"/>
</dbReference>
<evidence type="ECO:0000313" key="10">
    <source>
        <dbReference type="EMBL" id="CAF4452112.1"/>
    </source>
</evidence>
<keyword evidence="4" id="KW-0255">Endonuclease</keyword>
<keyword evidence="2" id="KW-0540">Nuclease</keyword>
<dbReference type="EMBL" id="CAJOBR010000034">
    <property type="protein sequence ID" value="CAF4452112.1"/>
    <property type="molecule type" value="Genomic_DNA"/>
</dbReference>
<dbReference type="Proteomes" id="UP000663872">
    <property type="component" value="Unassembled WGS sequence"/>
</dbReference>
<organism evidence="10 11">
    <name type="scientific">Rotaria socialis</name>
    <dbReference type="NCBI Taxonomy" id="392032"/>
    <lineage>
        <taxon>Eukaryota</taxon>
        <taxon>Metazoa</taxon>
        <taxon>Spiralia</taxon>
        <taxon>Gnathifera</taxon>
        <taxon>Rotifera</taxon>
        <taxon>Eurotatoria</taxon>
        <taxon>Bdelloidea</taxon>
        <taxon>Philodinida</taxon>
        <taxon>Philodinidae</taxon>
        <taxon>Rotaria</taxon>
    </lineage>
</organism>
<accession>A0A820SFU0</accession>
<dbReference type="GO" id="GO:0003676">
    <property type="term" value="F:nucleic acid binding"/>
    <property type="evidence" value="ECO:0007669"/>
    <property type="project" value="InterPro"/>
</dbReference>
<evidence type="ECO:0000256" key="6">
    <source>
        <dbReference type="ARBA" id="ARBA00023157"/>
    </source>
</evidence>
<dbReference type="GO" id="GO:0006308">
    <property type="term" value="P:DNA catabolic process"/>
    <property type="evidence" value="ECO:0007669"/>
    <property type="project" value="InterPro"/>
</dbReference>
<comment type="similarity">
    <text evidence="1">Belongs to the nuclease type I family.</text>
</comment>
<dbReference type="Proteomes" id="UP000663848">
    <property type="component" value="Unassembled WGS sequence"/>
</dbReference>
<evidence type="ECO:0000256" key="3">
    <source>
        <dbReference type="ARBA" id="ARBA00022723"/>
    </source>
</evidence>
<dbReference type="InterPro" id="IPR008947">
    <property type="entry name" value="PLipase_C/P1_nuclease_dom_sf"/>
</dbReference>
<name>A0A820SFU0_9BILA</name>
<evidence type="ECO:0000256" key="7">
    <source>
        <dbReference type="ARBA" id="ARBA00023180"/>
    </source>
</evidence>
<evidence type="ECO:0000256" key="8">
    <source>
        <dbReference type="SAM" id="SignalP"/>
    </source>
</evidence>
<dbReference type="GO" id="GO:0004519">
    <property type="term" value="F:endonuclease activity"/>
    <property type="evidence" value="ECO:0007669"/>
    <property type="project" value="UniProtKB-KW"/>
</dbReference>
<keyword evidence="3" id="KW-0479">Metal-binding</keyword>
<dbReference type="PANTHER" id="PTHR33146">
    <property type="entry name" value="ENDONUCLEASE 4"/>
    <property type="match status" value="1"/>
</dbReference>
<proteinExistence type="inferred from homology"/>
<evidence type="ECO:0000256" key="1">
    <source>
        <dbReference type="ARBA" id="ARBA00009547"/>
    </source>
</evidence>
<evidence type="ECO:0000256" key="5">
    <source>
        <dbReference type="ARBA" id="ARBA00022801"/>
    </source>
</evidence>
<dbReference type="Gene3D" id="1.10.575.10">
    <property type="entry name" value="P1 Nuclease"/>
    <property type="match status" value="1"/>
</dbReference>
<dbReference type="PANTHER" id="PTHR33146:SF26">
    <property type="entry name" value="ENDONUCLEASE 4"/>
    <property type="match status" value="1"/>
</dbReference>
<protein>
    <recommendedName>
        <fullName evidence="12">Aspergillus nuclease S(1)</fullName>
    </recommendedName>
</protein>
<feature type="chain" id="PRO_5036237259" description="Aspergillus nuclease S(1)" evidence="8">
    <location>
        <begin position="23"/>
        <end position="318"/>
    </location>
</feature>
<evidence type="ECO:0000256" key="2">
    <source>
        <dbReference type="ARBA" id="ARBA00022722"/>
    </source>
</evidence>
<dbReference type="EMBL" id="CAJNYT010002182">
    <property type="protein sequence ID" value="CAF3451240.1"/>
    <property type="molecule type" value="Genomic_DNA"/>
</dbReference>
<evidence type="ECO:0008006" key="12">
    <source>
        <dbReference type="Google" id="ProtNLM"/>
    </source>
</evidence>
<keyword evidence="8" id="KW-0732">Signal</keyword>
<sequence length="318" mass="36063">MLSSSLLMIICFYGATVQNVDGWGAVGHSLVASLAQSQLTAEASQWVKSLVPWYLSGNLTAVATWADSILYADTNPFDHPNWQWSRQLHYLNTPSWVCSYDPSRDCINDICIEGALRNYSKRVIDANFDDIQHKEALMFLVHYAGDVHQPLHVGFQTDLGGNSIKGYFMNQTFQTNLHSLWDSGLISIRLSRDYGSNITSYYEHIYSLMLEQGSTSNNEDFIQWIQESLKHVCQQIYLDESNMIMNASVNFTLGNIYYERNIGIIEQRLAQGGRRLGTLLNRLAADRLTISSRCDKLCSNMNKLITMLICILARTLMS</sequence>
<comment type="caution">
    <text evidence="10">The sequence shown here is derived from an EMBL/GenBank/DDBJ whole genome shotgun (WGS) entry which is preliminary data.</text>
</comment>